<keyword evidence="5" id="KW-0472">Membrane</keyword>
<proteinExistence type="inferred from homology"/>
<dbReference type="CDD" id="cd16334">
    <property type="entry name" value="LppX-like"/>
    <property type="match status" value="1"/>
</dbReference>
<dbReference type="InterPro" id="IPR009830">
    <property type="entry name" value="LppX/LprAFG"/>
</dbReference>
<accession>A0ABS5RGL3</accession>
<comment type="caution">
    <text evidence="9">The sequence shown here is derived from an EMBL/GenBank/DDBJ whole genome shotgun (WGS) entry which is preliminary data.</text>
</comment>
<evidence type="ECO:0000256" key="1">
    <source>
        <dbReference type="ARBA" id="ARBA00004196"/>
    </source>
</evidence>
<dbReference type="InterPro" id="IPR029046">
    <property type="entry name" value="LolA/LolB/LppX"/>
</dbReference>
<evidence type="ECO:0000256" key="4">
    <source>
        <dbReference type="ARBA" id="ARBA00022729"/>
    </source>
</evidence>
<gene>
    <name evidence="9" type="ORF">KIH27_07525</name>
</gene>
<dbReference type="SUPFAM" id="SSF89392">
    <property type="entry name" value="Prokaryotic lipoproteins and lipoprotein localization factors"/>
    <property type="match status" value="1"/>
</dbReference>
<comment type="similarity">
    <text evidence="2">Belongs to the LppX/LprAFG lipoprotein family.</text>
</comment>
<keyword evidence="10" id="KW-1185">Reference proteome</keyword>
<comment type="subcellular location">
    <subcellularLocation>
        <location evidence="1">Cell envelope</location>
    </subcellularLocation>
</comment>
<sequence length="241" mass="24902">MFGMRRLLAVIALTSAVAAPATACSPSQAPSTSASNLAGRPLPDSAALLKQSSTATKNLKSVHLVLGVTGKIEAMSIKSLDGDVTNEPSTAAKGKATIMIMGASVDIDFVVFGGHLYALLPGGAWHDYGPASKVSDVVSILNPHTGLANLLTDFVDPKAEARETIDGQQTIRIVGKVTADAANKVVPPLDATKKVSSTVWIQENGDHQLVRATLAPTEEDAVQMTLSGWNAPVTVVKPAGA</sequence>
<keyword evidence="4 8" id="KW-0732">Signal</keyword>
<dbReference type="Pfam" id="PF07161">
    <property type="entry name" value="LppX_LprAFG"/>
    <property type="match status" value="1"/>
</dbReference>
<evidence type="ECO:0000256" key="8">
    <source>
        <dbReference type="SAM" id="SignalP"/>
    </source>
</evidence>
<evidence type="ECO:0000256" key="5">
    <source>
        <dbReference type="ARBA" id="ARBA00023136"/>
    </source>
</evidence>
<reference evidence="9 10" key="1">
    <citation type="submission" date="2021-05" db="EMBL/GenBank/DDBJ databases">
        <title>Mycobacterium acidophilum sp. nov., an extremely acid-tolerant member of the genus Mycobacterium.</title>
        <authorList>
            <person name="Xia J."/>
        </authorList>
    </citation>
    <scope>NUCLEOTIDE SEQUENCE [LARGE SCALE GENOMIC DNA]</scope>
    <source>
        <strain evidence="9 10">M1</strain>
    </source>
</reference>
<evidence type="ECO:0000256" key="6">
    <source>
        <dbReference type="ARBA" id="ARBA00023139"/>
    </source>
</evidence>
<keyword evidence="3" id="KW-1003">Cell membrane</keyword>
<evidence type="ECO:0000313" key="9">
    <source>
        <dbReference type="EMBL" id="MBS9533440.1"/>
    </source>
</evidence>
<evidence type="ECO:0000313" key="10">
    <source>
        <dbReference type="Proteomes" id="UP001519535"/>
    </source>
</evidence>
<dbReference type="Proteomes" id="UP001519535">
    <property type="component" value="Unassembled WGS sequence"/>
</dbReference>
<keyword evidence="7 9" id="KW-0449">Lipoprotein</keyword>
<feature type="signal peptide" evidence="8">
    <location>
        <begin position="1"/>
        <end position="23"/>
    </location>
</feature>
<evidence type="ECO:0000256" key="3">
    <source>
        <dbReference type="ARBA" id="ARBA00022475"/>
    </source>
</evidence>
<evidence type="ECO:0000256" key="2">
    <source>
        <dbReference type="ARBA" id="ARBA00009194"/>
    </source>
</evidence>
<evidence type="ECO:0000256" key="7">
    <source>
        <dbReference type="ARBA" id="ARBA00023288"/>
    </source>
</evidence>
<feature type="chain" id="PRO_5046937397" evidence="8">
    <location>
        <begin position="24"/>
        <end position="241"/>
    </location>
</feature>
<dbReference type="Gene3D" id="2.50.20.20">
    <property type="match status" value="1"/>
</dbReference>
<name>A0ABS5RGL3_9MYCO</name>
<protein>
    <submittedName>
        <fullName evidence="9">LppX_LprAFG lipoprotein</fullName>
    </submittedName>
</protein>
<dbReference type="EMBL" id="JAHCLR010000010">
    <property type="protein sequence ID" value="MBS9533440.1"/>
    <property type="molecule type" value="Genomic_DNA"/>
</dbReference>
<keyword evidence="6" id="KW-0564">Palmitate</keyword>
<organism evidence="9 10">
    <name type="scientific">Mycolicibacter acidiphilus</name>
    <dbReference type="NCBI Taxonomy" id="2835306"/>
    <lineage>
        <taxon>Bacteria</taxon>
        <taxon>Bacillati</taxon>
        <taxon>Actinomycetota</taxon>
        <taxon>Actinomycetes</taxon>
        <taxon>Mycobacteriales</taxon>
        <taxon>Mycobacteriaceae</taxon>
        <taxon>Mycolicibacter</taxon>
    </lineage>
</organism>